<name>A0A7X0JRK0_9GAMM</name>
<dbReference type="Gene3D" id="1.10.8.1180">
    <property type="match status" value="3"/>
</dbReference>
<evidence type="ECO:0000259" key="2">
    <source>
        <dbReference type="Pfam" id="PF17948"/>
    </source>
</evidence>
<organism evidence="3 4">
    <name type="scientific">Pseudoteredinibacter isoporae</name>
    <dbReference type="NCBI Taxonomy" id="570281"/>
    <lineage>
        <taxon>Bacteria</taxon>
        <taxon>Pseudomonadati</taxon>
        <taxon>Pseudomonadota</taxon>
        <taxon>Gammaproteobacteria</taxon>
        <taxon>Cellvibrionales</taxon>
        <taxon>Cellvibrionaceae</taxon>
        <taxon>Pseudoteredinibacter</taxon>
    </lineage>
</organism>
<dbReference type="Pfam" id="PF17948">
    <property type="entry name" value="DnaT"/>
    <property type="match status" value="3"/>
</dbReference>
<dbReference type="RefSeq" id="WP_166849711.1">
    <property type="nucleotide sequence ID" value="NZ_JAAONY010000001.1"/>
</dbReference>
<dbReference type="Proteomes" id="UP000528457">
    <property type="component" value="Unassembled WGS sequence"/>
</dbReference>
<feature type="compositionally biased region" description="Polar residues" evidence="1">
    <location>
        <begin position="354"/>
        <end position="364"/>
    </location>
</feature>
<evidence type="ECO:0000313" key="3">
    <source>
        <dbReference type="EMBL" id="MBB6521000.1"/>
    </source>
</evidence>
<feature type="domain" description="DnaT DNA-binding" evidence="2">
    <location>
        <begin position="284"/>
        <end position="347"/>
    </location>
</feature>
<evidence type="ECO:0000313" key="4">
    <source>
        <dbReference type="Proteomes" id="UP000528457"/>
    </source>
</evidence>
<feature type="domain" description="DnaT DNA-binding" evidence="2">
    <location>
        <begin position="209"/>
        <end position="274"/>
    </location>
</feature>
<gene>
    <name evidence="3" type="ORF">HNR48_001278</name>
</gene>
<sequence length="380" mass="43984">MISPFDHERILPISPGLAATIGLEEACLFAVLSELADIRDPDQQQFWSLSQQDQQKRLPFFSDLDLERVSKSLAAKGLIHIASAPFQQSGVLLFCFVNQQRQANTATSTPSTNTNKLGLPIVSTGPSQSIQPGATLIAPNWQPDNDTLQRLRQMNVDEQFARAQVPEFVTFWRDSGESHKSWSAKFINRVIHKWRERETFTHQRDQMRPIDFNWRPSHEAMEMMIKHAGITPQFVEDAIPEFILYWHEKGTSADTWNTKFIQHVRRQWARFQSSVAHDANPQIIADSWQPSADVFDILRMANIDMDFAQRQLPEFVLYWKETKQAHSSWNTKFLQHVKYHWAQQHKLQQKALQPNNAANGQQPRSTRERSLVEDLTDTSW</sequence>
<keyword evidence="4" id="KW-1185">Reference proteome</keyword>
<accession>A0A7X0JRK0</accession>
<protein>
    <recommendedName>
        <fullName evidence="2">DnaT DNA-binding domain-containing protein</fullName>
    </recommendedName>
</protein>
<proteinExistence type="predicted"/>
<evidence type="ECO:0000256" key="1">
    <source>
        <dbReference type="SAM" id="MobiDB-lite"/>
    </source>
</evidence>
<comment type="caution">
    <text evidence="3">The sequence shown here is derived from an EMBL/GenBank/DDBJ whole genome shotgun (WGS) entry which is preliminary data.</text>
</comment>
<feature type="domain" description="DnaT DNA-binding" evidence="2">
    <location>
        <begin position="137"/>
        <end position="198"/>
    </location>
</feature>
<dbReference type="EMBL" id="JACHHT010000001">
    <property type="protein sequence ID" value="MBB6521000.1"/>
    <property type="molecule type" value="Genomic_DNA"/>
</dbReference>
<dbReference type="InParanoid" id="A0A7X0JRK0"/>
<dbReference type="InterPro" id="IPR040480">
    <property type="entry name" value="DnaT_DNA_bind"/>
</dbReference>
<reference evidence="3 4" key="1">
    <citation type="submission" date="2020-08" db="EMBL/GenBank/DDBJ databases">
        <title>Genomic Encyclopedia of Type Strains, Phase IV (KMG-IV): sequencing the most valuable type-strain genomes for metagenomic binning, comparative biology and taxonomic classification.</title>
        <authorList>
            <person name="Goeker M."/>
        </authorList>
    </citation>
    <scope>NUCLEOTIDE SEQUENCE [LARGE SCALE GENOMIC DNA]</scope>
    <source>
        <strain evidence="3 4">DSM 22368</strain>
    </source>
</reference>
<feature type="region of interest" description="Disordered" evidence="1">
    <location>
        <begin position="353"/>
        <end position="380"/>
    </location>
</feature>
<dbReference type="AlphaFoldDB" id="A0A7X0JRK0"/>